<dbReference type="AlphaFoldDB" id="A0A2R6VXK1"/>
<reference evidence="1" key="2">
    <citation type="submission" date="2017-12" db="EMBL/GenBank/DDBJ databases">
        <title>WGS assembly of Marchantia polymorpha.</title>
        <authorList>
            <person name="Bowman J.L."/>
            <person name="Kohchi T."/>
            <person name="Yamato K.T."/>
            <person name="Jenkins J."/>
            <person name="Shu S."/>
            <person name="Ishizaki K."/>
            <person name="Yamaoka S."/>
            <person name="Nishihama R."/>
            <person name="Nakamura Y."/>
            <person name="Berger F."/>
            <person name="Adam C."/>
            <person name="Aki S.S."/>
            <person name="Althoff F."/>
            <person name="Araki T."/>
            <person name="Arteaga-Vazquez M.A."/>
            <person name="Balasubrmanian S."/>
            <person name="Bauer D."/>
            <person name="Boehm C.R."/>
            <person name="Briginshaw L."/>
            <person name="Caballero-Perez J."/>
            <person name="Catarino B."/>
            <person name="Chen F."/>
            <person name="Chiyoda S."/>
            <person name="Chovatia M."/>
            <person name="Davies K.M."/>
            <person name="Delmans M."/>
            <person name="Demura T."/>
            <person name="Dierschke T."/>
            <person name="Dolan L."/>
            <person name="Dorantes-Acosta A.E."/>
            <person name="Eklund D.M."/>
            <person name="Florent S.N."/>
            <person name="Flores-Sandoval E."/>
            <person name="Fujiyama A."/>
            <person name="Fukuzawa H."/>
            <person name="Galik B."/>
            <person name="Grimanelli D."/>
            <person name="Grimwood J."/>
            <person name="Grossniklaus U."/>
            <person name="Hamada T."/>
            <person name="Haseloff J."/>
            <person name="Hetherington A.J."/>
            <person name="Higo A."/>
            <person name="Hirakawa Y."/>
            <person name="Hundley H.N."/>
            <person name="Ikeda Y."/>
            <person name="Inoue K."/>
            <person name="Inoue S."/>
            <person name="Ishida S."/>
            <person name="Jia Q."/>
            <person name="Kakita M."/>
            <person name="Kanazawa T."/>
            <person name="Kawai Y."/>
            <person name="Kawashima T."/>
            <person name="Kennedy M."/>
            <person name="Kinose K."/>
            <person name="Kinoshita T."/>
            <person name="Kohara Y."/>
            <person name="Koide E."/>
            <person name="Komatsu K."/>
            <person name="Kopischke S."/>
            <person name="Kubo M."/>
            <person name="Kyozuka J."/>
            <person name="Lagercrantz U."/>
            <person name="Lin S.S."/>
            <person name="Lindquist E."/>
            <person name="Lipzen A.M."/>
            <person name="Lu C."/>
            <person name="Luna E.D."/>
            <person name="Martienssen R.A."/>
            <person name="Minamino N."/>
            <person name="Mizutani M."/>
            <person name="Mizutani M."/>
            <person name="Mochizuki N."/>
            <person name="Monte I."/>
            <person name="Mosher R."/>
            <person name="Nagasaki H."/>
            <person name="Nakagami H."/>
            <person name="Naramoto S."/>
            <person name="Nishitani K."/>
            <person name="Ohtani M."/>
            <person name="Okamoto T."/>
            <person name="Okumura M."/>
            <person name="Phillips J."/>
            <person name="Pollak B."/>
            <person name="Reinders A."/>
            <person name="Roevekamp M."/>
            <person name="Sano R."/>
            <person name="Sawa S."/>
            <person name="Schmid M.W."/>
            <person name="Shirakawa M."/>
            <person name="Solano R."/>
            <person name="Spunde A."/>
            <person name="Suetsugu N."/>
            <person name="Sugano S."/>
            <person name="Sugiyama A."/>
            <person name="Sun R."/>
            <person name="Suzuki Y."/>
            <person name="Takenaka M."/>
            <person name="Takezawa D."/>
            <person name="Tomogane H."/>
            <person name="Tsuzuki M."/>
            <person name="Ueda T."/>
            <person name="Umeda M."/>
            <person name="Ward J.M."/>
            <person name="Watanabe Y."/>
            <person name="Yazaki K."/>
            <person name="Yokoyama R."/>
            <person name="Yoshitake Y."/>
            <person name="Yotsui I."/>
            <person name="Zachgo S."/>
            <person name="Schmutz J."/>
        </authorList>
    </citation>
    <scope>NUCLEOTIDE SEQUENCE [LARGE SCALE GENOMIC DNA]</scope>
    <source>
        <strain evidence="1">Tak-1</strain>
    </source>
</reference>
<dbReference type="EMBL" id="KZ774676">
    <property type="protein sequence ID" value="PTQ26335.1"/>
    <property type="molecule type" value="Genomic_DNA"/>
</dbReference>
<evidence type="ECO:0000313" key="2">
    <source>
        <dbReference type="Proteomes" id="UP000244005"/>
    </source>
</evidence>
<feature type="non-terminal residue" evidence="1">
    <location>
        <position position="70"/>
    </location>
</feature>
<evidence type="ECO:0000313" key="1">
    <source>
        <dbReference type="EMBL" id="PTQ26335.1"/>
    </source>
</evidence>
<accession>A0A2R6VXK1</accession>
<dbReference type="EMBL" id="KZ774676">
    <property type="protein sequence ID" value="PTQ26336.1"/>
    <property type="molecule type" value="Genomic_DNA"/>
</dbReference>
<sequence length="70" mass="7684">MIFLSGGSSAVQLRFESGILNPIWVRGVCQLHAELIAVSAVERSNDRTIETSMACCVERGMKFDPKERAA</sequence>
<gene>
    <name evidence="1" type="ORF">MARPO_2726s0001</name>
</gene>
<protein>
    <submittedName>
        <fullName evidence="1">Uncharacterized protein</fullName>
    </submittedName>
</protein>
<proteinExistence type="predicted"/>
<name>A0A2R6VXK1_MARPO</name>
<keyword evidence="2" id="KW-1185">Reference proteome</keyword>
<dbReference type="Proteomes" id="UP000244005">
    <property type="component" value="Unassembled WGS sequence"/>
</dbReference>
<reference evidence="2" key="1">
    <citation type="journal article" date="2017" name="Cell">
        <title>Insights into land plant evolution garnered from the Marchantia polymorpha genome.</title>
        <authorList>
            <person name="Bowman J.L."/>
            <person name="Kohchi T."/>
            <person name="Yamato K.T."/>
            <person name="Jenkins J."/>
            <person name="Shu S."/>
            <person name="Ishizaki K."/>
            <person name="Yamaoka S."/>
            <person name="Nishihama R."/>
            <person name="Nakamura Y."/>
            <person name="Berger F."/>
            <person name="Adam C."/>
            <person name="Aki S.S."/>
            <person name="Althoff F."/>
            <person name="Araki T."/>
            <person name="Arteaga-Vazquez M.A."/>
            <person name="Balasubrmanian S."/>
            <person name="Barry K."/>
            <person name="Bauer D."/>
            <person name="Boehm C.R."/>
            <person name="Briginshaw L."/>
            <person name="Caballero-Perez J."/>
            <person name="Catarino B."/>
            <person name="Chen F."/>
            <person name="Chiyoda S."/>
            <person name="Chovatia M."/>
            <person name="Davies K.M."/>
            <person name="Delmans M."/>
            <person name="Demura T."/>
            <person name="Dierschke T."/>
            <person name="Dolan L."/>
            <person name="Dorantes-Acosta A.E."/>
            <person name="Eklund D.M."/>
            <person name="Florent S.N."/>
            <person name="Flores-Sandoval E."/>
            <person name="Fujiyama A."/>
            <person name="Fukuzawa H."/>
            <person name="Galik B."/>
            <person name="Grimanelli D."/>
            <person name="Grimwood J."/>
            <person name="Grossniklaus U."/>
            <person name="Hamada T."/>
            <person name="Haseloff J."/>
            <person name="Hetherington A.J."/>
            <person name="Higo A."/>
            <person name="Hirakawa Y."/>
            <person name="Hundley H.N."/>
            <person name="Ikeda Y."/>
            <person name="Inoue K."/>
            <person name="Inoue S.I."/>
            <person name="Ishida S."/>
            <person name="Jia Q."/>
            <person name="Kakita M."/>
            <person name="Kanazawa T."/>
            <person name="Kawai Y."/>
            <person name="Kawashima T."/>
            <person name="Kennedy M."/>
            <person name="Kinose K."/>
            <person name="Kinoshita T."/>
            <person name="Kohara Y."/>
            <person name="Koide E."/>
            <person name="Komatsu K."/>
            <person name="Kopischke S."/>
            <person name="Kubo M."/>
            <person name="Kyozuka J."/>
            <person name="Lagercrantz U."/>
            <person name="Lin S.S."/>
            <person name="Lindquist E."/>
            <person name="Lipzen A.M."/>
            <person name="Lu C.W."/>
            <person name="De Luna E."/>
            <person name="Martienssen R.A."/>
            <person name="Minamino N."/>
            <person name="Mizutani M."/>
            <person name="Mizutani M."/>
            <person name="Mochizuki N."/>
            <person name="Monte I."/>
            <person name="Mosher R."/>
            <person name="Nagasaki H."/>
            <person name="Nakagami H."/>
            <person name="Naramoto S."/>
            <person name="Nishitani K."/>
            <person name="Ohtani M."/>
            <person name="Okamoto T."/>
            <person name="Okumura M."/>
            <person name="Phillips J."/>
            <person name="Pollak B."/>
            <person name="Reinders A."/>
            <person name="Rovekamp M."/>
            <person name="Sano R."/>
            <person name="Sawa S."/>
            <person name="Schmid M.W."/>
            <person name="Shirakawa M."/>
            <person name="Solano R."/>
            <person name="Spunde A."/>
            <person name="Suetsugu N."/>
            <person name="Sugano S."/>
            <person name="Sugiyama A."/>
            <person name="Sun R."/>
            <person name="Suzuki Y."/>
            <person name="Takenaka M."/>
            <person name="Takezawa D."/>
            <person name="Tomogane H."/>
            <person name="Tsuzuki M."/>
            <person name="Ueda T."/>
            <person name="Umeda M."/>
            <person name="Ward J.M."/>
            <person name="Watanabe Y."/>
            <person name="Yazaki K."/>
            <person name="Yokoyama R."/>
            <person name="Yoshitake Y."/>
            <person name="Yotsui I."/>
            <person name="Zachgo S."/>
            <person name="Schmutz J."/>
        </authorList>
    </citation>
    <scope>NUCLEOTIDE SEQUENCE [LARGE SCALE GENOMIC DNA]</scope>
    <source>
        <strain evidence="2">Tak-1</strain>
    </source>
</reference>
<organism evidence="1 2">
    <name type="scientific">Marchantia polymorpha</name>
    <name type="common">Common liverwort</name>
    <name type="synonym">Marchantia aquatica</name>
    <dbReference type="NCBI Taxonomy" id="3197"/>
    <lineage>
        <taxon>Eukaryota</taxon>
        <taxon>Viridiplantae</taxon>
        <taxon>Streptophyta</taxon>
        <taxon>Embryophyta</taxon>
        <taxon>Marchantiophyta</taxon>
        <taxon>Marchantiopsida</taxon>
        <taxon>Marchantiidae</taxon>
        <taxon>Marchantiales</taxon>
        <taxon>Marchantiaceae</taxon>
        <taxon>Marchantia</taxon>
    </lineage>
</organism>